<dbReference type="CDD" id="cd04182">
    <property type="entry name" value="GT_2_like_f"/>
    <property type="match status" value="1"/>
</dbReference>
<reference evidence="2 3" key="1">
    <citation type="submission" date="2016-06" db="EMBL/GenBank/DDBJ databases">
        <authorList>
            <person name="Kjaerup R.B."/>
            <person name="Dalgaard T.S."/>
            <person name="Juul-Madsen H.R."/>
        </authorList>
    </citation>
    <scope>NUCLEOTIDE SEQUENCE [LARGE SCALE GENOMIC DNA]</scope>
    <source>
        <strain evidence="2 3">1276495.2</strain>
    </source>
</reference>
<dbReference type="Gene3D" id="3.90.550.10">
    <property type="entry name" value="Spore Coat Polysaccharide Biosynthesis Protein SpsA, Chain A"/>
    <property type="match status" value="1"/>
</dbReference>
<dbReference type="InterPro" id="IPR025877">
    <property type="entry name" value="MobA-like_NTP_Trfase"/>
</dbReference>
<proteinExistence type="predicted"/>
<name>A0A1A3KRT7_MYCAS</name>
<organism evidence="2 3">
    <name type="scientific">Mycobacterium asiaticum</name>
    <dbReference type="NCBI Taxonomy" id="1790"/>
    <lineage>
        <taxon>Bacteria</taxon>
        <taxon>Bacillati</taxon>
        <taxon>Actinomycetota</taxon>
        <taxon>Actinomycetes</taxon>
        <taxon>Mycobacteriales</taxon>
        <taxon>Mycobacteriaceae</taxon>
        <taxon>Mycobacterium</taxon>
    </lineage>
</organism>
<evidence type="ECO:0000259" key="1">
    <source>
        <dbReference type="Pfam" id="PF12804"/>
    </source>
</evidence>
<gene>
    <name evidence="2" type="ORF">A5640_00400</name>
</gene>
<dbReference type="GO" id="GO:0016779">
    <property type="term" value="F:nucleotidyltransferase activity"/>
    <property type="evidence" value="ECO:0007669"/>
    <property type="project" value="UniProtKB-ARBA"/>
</dbReference>
<feature type="domain" description="MobA-like NTP transferase" evidence="1">
    <location>
        <begin position="8"/>
        <end position="164"/>
    </location>
</feature>
<dbReference type="EMBL" id="LZLM01000039">
    <property type="protein sequence ID" value="OBJ87907.1"/>
    <property type="molecule type" value="Genomic_DNA"/>
</dbReference>
<dbReference type="InterPro" id="IPR029044">
    <property type="entry name" value="Nucleotide-diphossugar_trans"/>
</dbReference>
<dbReference type="Proteomes" id="UP000093925">
    <property type="component" value="Unassembled WGS sequence"/>
</dbReference>
<comment type="caution">
    <text evidence="2">The sequence shown here is derived from an EMBL/GenBank/DDBJ whole genome shotgun (WGS) entry which is preliminary data.</text>
</comment>
<protein>
    <submittedName>
        <fullName evidence="2">Carbon monoxide dehydrogenase</fullName>
    </submittedName>
</protein>
<evidence type="ECO:0000313" key="2">
    <source>
        <dbReference type="EMBL" id="OBJ87907.1"/>
    </source>
</evidence>
<dbReference type="AlphaFoldDB" id="A0A1A3KRT7"/>
<dbReference type="PANTHER" id="PTHR43777">
    <property type="entry name" value="MOLYBDENUM COFACTOR CYTIDYLYLTRANSFERASE"/>
    <property type="match status" value="1"/>
</dbReference>
<dbReference type="SUPFAM" id="SSF53448">
    <property type="entry name" value="Nucleotide-diphospho-sugar transferases"/>
    <property type="match status" value="1"/>
</dbReference>
<dbReference type="RefSeq" id="WP_065139110.1">
    <property type="nucleotide sequence ID" value="NZ_LZLM01000039.1"/>
</dbReference>
<evidence type="ECO:0000313" key="3">
    <source>
        <dbReference type="Proteomes" id="UP000093925"/>
    </source>
</evidence>
<sequence>MTVPRVTGIVLAAGSSRRLGSPKQLLPYRDTTLLGATLDVARAVGFDQLIVTLGGAAQQVRDRVSLDGTEVVAVEDFGTGCSASLQAAVQWVNPRAAGIVLMLGDQPRVDPVTVRDVIDKGPGTDVLVCRYCDGIGHPFWFSRNVFAELARLHGDKGVWKLIESGRYPVAELVVAGPVPLDVDTWDDYRRLLATVP</sequence>
<dbReference type="Pfam" id="PF12804">
    <property type="entry name" value="NTP_transf_3"/>
    <property type="match status" value="1"/>
</dbReference>
<dbReference type="PANTHER" id="PTHR43777:SF1">
    <property type="entry name" value="MOLYBDENUM COFACTOR CYTIDYLYLTRANSFERASE"/>
    <property type="match status" value="1"/>
</dbReference>
<accession>A0A1A3KRT7</accession>